<gene>
    <name evidence="2" type="ORF">Pme01_50960</name>
</gene>
<proteinExistence type="predicted"/>
<dbReference type="EMBL" id="BOON01000052">
    <property type="protein sequence ID" value="GII25499.1"/>
    <property type="molecule type" value="Genomic_DNA"/>
</dbReference>
<dbReference type="InterPro" id="IPR030914">
    <property type="entry name" value="Mob_CxxC_CxxC"/>
</dbReference>
<protein>
    <submittedName>
        <fullName evidence="2">Uncharacterized protein</fullName>
    </submittedName>
</protein>
<keyword evidence="3" id="KW-1185">Reference proteome</keyword>
<sequence length="196" mass="21958">MSEQAMNSASAEDSLRQECWTNAIHAYGTSYVFQQRQRRLKRAQLWITYSGIIIPLLMGAILLSFGLKLPGLSIMIAGASVLLIGQLALSTWSALAGWTDQLAYANESVVSNESLSRRFADLGRTPPKGTRFRTEFDLLRTEDSARRDQDLRQHLTEKELRMGMRAALRQFERKCATCGQVPTSMKATDCDTCGKF</sequence>
<comment type="caution">
    <text evidence="2">The sequence shown here is derived from an EMBL/GenBank/DDBJ whole genome shotgun (WGS) entry which is preliminary data.</text>
</comment>
<evidence type="ECO:0000313" key="2">
    <source>
        <dbReference type="EMBL" id="GII25499.1"/>
    </source>
</evidence>
<feature type="transmembrane region" description="Helical" evidence="1">
    <location>
        <begin position="45"/>
        <end position="65"/>
    </location>
</feature>
<accession>A0A8J3TIY8</accession>
<keyword evidence="1" id="KW-1133">Transmembrane helix</keyword>
<name>A0A8J3TIY8_9ACTN</name>
<keyword evidence="1" id="KW-0812">Transmembrane</keyword>
<reference evidence="2" key="1">
    <citation type="submission" date="2021-01" db="EMBL/GenBank/DDBJ databases">
        <title>Whole genome shotgun sequence of Planosporangium mesophilum NBRC 109066.</title>
        <authorList>
            <person name="Komaki H."/>
            <person name="Tamura T."/>
        </authorList>
    </citation>
    <scope>NUCLEOTIDE SEQUENCE</scope>
    <source>
        <strain evidence="2">NBRC 109066</strain>
    </source>
</reference>
<feature type="transmembrane region" description="Helical" evidence="1">
    <location>
        <begin position="71"/>
        <end position="89"/>
    </location>
</feature>
<dbReference type="AlphaFoldDB" id="A0A8J3TIY8"/>
<evidence type="ECO:0000313" key="3">
    <source>
        <dbReference type="Proteomes" id="UP000599074"/>
    </source>
</evidence>
<dbReference type="NCBIfam" id="TIGR04402">
    <property type="entry name" value="mob_CxxC_CxxC"/>
    <property type="match status" value="1"/>
</dbReference>
<keyword evidence="1" id="KW-0472">Membrane</keyword>
<evidence type="ECO:0000256" key="1">
    <source>
        <dbReference type="SAM" id="Phobius"/>
    </source>
</evidence>
<organism evidence="2 3">
    <name type="scientific">Planosporangium mesophilum</name>
    <dbReference type="NCBI Taxonomy" id="689768"/>
    <lineage>
        <taxon>Bacteria</taxon>
        <taxon>Bacillati</taxon>
        <taxon>Actinomycetota</taxon>
        <taxon>Actinomycetes</taxon>
        <taxon>Micromonosporales</taxon>
        <taxon>Micromonosporaceae</taxon>
        <taxon>Planosporangium</taxon>
    </lineage>
</organism>
<dbReference type="RefSeq" id="WP_168113904.1">
    <property type="nucleotide sequence ID" value="NZ_BOON01000052.1"/>
</dbReference>
<dbReference type="Proteomes" id="UP000599074">
    <property type="component" value="Unassembled WGS sequence"/>
</dbReference>